<dbReference type="GO" id="GO:0016757">
    <property type="term" value="F:glycosyltransferase activity"/>
    <property type="evidence" value="ECO:0007669"/>
    <property type="project" value="UniProtKB-KW"/>
</dbReference>
<gene>
    <name evidence="2" type="ORF">AAG747_05930</name>
</gene>
<feature type="transmembrane region" description="Helical" evidence="1">
    <location>
        <begin position="288"/>
        <end position="304"/>
    </location>
</feature>
<feature type="transmembrane region" description="Helical" evidence="1">
    <location>
        <begin position="6"/>
        <end position="23"/>
    </location>
</feature>
<evidence type="ECO:0000256" key="1">
    <source>
        <dbReference type="SAM" id="Phobius"/>
    </source>
</evidence>
<feature type="transmembrane region" description="Helical" evidence="1">
    <location>
        <begin position="311"/>
        <end position="330"/>
    </location>
</feature>
<dbReference type="RefSeq" id="WP_346820223.1">
    <property type="nucleotide sequence ID" value="NZ_JBDKWZ010000003.1"/>
</dbReference>
<feature type="transmembrane region" description="Helical" evidence="1">
    <location>
        <begin position="162"/>
        <end position="185"/>
    </location>
</feature>
<dbReference type="EC" id="2.4.-.-" evidence="2"/>
<keyword evidence="2" id="KW-0808">Transferase</keyword>
<dbReference type="EMBL" id="JBDKWZ010000003">
    <property type="protein sequence ID" value="MEN7547435.1"/>
    <property type="molecule type" value="Genomic_DNA"/>
</dbReference>
<feature type="transmembrane region" description="Helical" evidence="1">
    <location>
        <begin position="342"/>
        <end position="360"/>
    </location>
</feature>
<keyword evidence="1" id="KW-0472">Membrane</keyword>
<accession>A0AAW9RWJ5</accession>
<reference evidence="2 3" key="1">
    <citation type="submission" date="2024-04" db="EMBL/GenBank/DDBJ databases">
        <title>Novel genus in family Flammeovirgaceae.</title>
        <authorList>
            <person name="Nguyen T.H."/>
            <person name="Vuong T.Q."/>
            <person name="Le H."/>
            <person name="Kim S.-G."/>
        </authorList>
    </citation>
    <scope>NUCLEOTIDE SEQUENCE [LARGE SCALE GENOMIC DNA]</scope>
    <source>
        <strain evidence="2 3">JCM 23209</strain>
    </source>
</reference>
<dbReference type="AlphaFoldDB" id="A0AAW9RWJ5"/>
<proteinExistence type="predicted"/>
<feature type="transmembrane region" description="Helical" evidence="1">
    <location>
        <begin position="89"/>
        <end position="106"/>
    </location>
</feature>
<sequence length="468" mass="54335">MPSNKIIFSILFIFTTTLLITFYHRAIHLDDVWLGEHAYWLAKEGVVRSELFRGLLDYESQLFVYHKFFVLNGAWLISLFGWSPYVLKSIGLLYSLIFFIFVFRYYKNSSQTQCLLFSALLVSNPVFIEYVFVYRPEVMLMSLGFLSFFFLKKYLESSKWIHLLLSAGLAGLCFYTHLNGLVYIGAGGLTLLLYRKIGPALLFGGIATPVAALYFLDVYQANAWEPYLSQFNNDPAVEKRGSWGLVLNLLEEHKRFFHSPREIGISLLVIPVLALRWKSIFYHKRLELMYVIIISFSLAVLHDIKTSKYMLLYLPQLLILVAFALENIYLQVAANWKKGVTVLLGLYFLNGLVSASILFLKNKNQPAYNQQITQYMGEKGGNVMAVMPFVFNEIENFRIMGQHYYVALYEKYTGEPLTTEAFFKDMEQKEIQAILIDEDLLNKLPLPLEYGNYRCIFQEEEIRVYQKK</sequence>
<evidence type="ECO:0000313" key="3">
    <source>
        <dbReference type="Proteomes" id="UP001403385"/>
    </source>
</evidence>
<protein>
    <submittedName>
        <fullName evidence="2">Glycosyltransferase family 39 protein</fullName>
        <ecNumber evidence="2">2.4.-.-</ecNumber>
    </submittedName>
</protein>
<keyword evidence="1" id="KW-1133">Transmembrane helix</keyword>
<feature type="transmembrane region" description="Helical" evidence="1">
    <location>
        <begin position="113"/>
        <end position="132"/>
    </location>
</feature>
<dbReference type="Proteomes" id="UP001403385">
    <property type="component" value="Unassembled WGS sequence"/>
</dbReference>
<comment type="caution">
    <text evidence="2">The sequence shown here is derived from an EMBL/GenBank/DDBJ whole genome shotgun (WGS) entry which is preliminary data.</text>
</comment>
<feature type="transmembrane region" description="Helical" evidence="1">
    <location>
        <begin position="197"/>
        <end position="216"/>
    </location>
</feature>
<keyword evidence="2" id="KW-0328">Glycosyltransferase</keyword>
<keyword evidence="3" id="KW-1185">Reference proteome</keyword>
<organism evidence="2 3">
    <name type="scientific">Rapidithrix thailandica</name>
    <dbReference type="NCBI Taxonomy" id="413964"/>
    <lineage>
        <taxon>Bacteria</taxon>
        <taxon>Pseudomonadati</taxon>
        <taxon>Bacteroidota</taxon>
        <taxon>Cytophagia</taxon>
        <taxon>Cytophagales</taxon>
        <taxon>Flammeovirgaceae</taxon>
        <taxon>Rapidithrix</taxon>
    </lineage>
</organism>
<name>A0AAW9RWJ5_9BACT</name>
<keyword evidence="1" id="KW-0812">Transmembrane</keyword>
<evidence type="ECO:0000313" key="2">
    <source>
        <dbReference type="EMBL" id="MEN7547435.1"/>
    </source>
</evidence>